<protein>
    <submittedName>
        <fullName evidence="7">Cytokinin dehydrogenase 7</fullName>
    </submittedName>
</protein>
<dbReference type="InterPro" id="IPR050432">
    <property type="entry name" value="FAD-linked_Oxidoreductases_BP"/>
</dbReference>
<proteinExistence type="inferred from homology"/>
<dbReference type="InterPro" id="IPR016170">
    <property type="entry name" value="Cytok_DH_C_sf"/>
</dbReference>
<evidence type="ECO:0000256" key="4">
    <source>
        <dbReference type="ARBA" id="ARBA00022827"/>
    </source>
</evidence>
<dbReference type="SUPFAM" id="SSF55103">
    <property type="entry name" value="FAD-linked oxidases, C-terminal domain"/>
    <property type="match status" value="1"/>
</dbReference>
<comment type="cofactor">
    <cofactor evidence="1">
        <name>FAD</name>
        <dbReference type="ChEBI" id="CHEBI:57692"/>
    </cofactor>
</comment>
<feature type="domain" description="Cytokinin dehydrogenase 1 FAD/cytokinin binding" evidence="6">
    <location>
        <begin position="3"/>
        <end position="138"/>
    </location>
</feature>
<keyword evidence="5" id="KW-0560">Oxidoreductase</keyword>
<dbReference type="GO" id="GO:0009690">
    <property type="term" value="P:cytokinin metabolic process"/>
    <property type="evidence" value="ECO:0007669"/>
    <property type="project" value="InterPro"/>
</dbReference>
<dbReference type="Gene3D" id="3.40.462.10">
    <property type="entry name" value="FAD-linked oxidases, C-terminal domain"/>
    <property type="match status" value="1"/>
</dbReference>
<dbReference type="GO" id="GO:0050660">
    <property type="term" value="F:flavin adenine dinucleotide binding"/>
    <property type="evidence" value="ECO:0007669"/>
    <property type="project" value="InterPro"/>
</dbReference>
<dbReference type="GO" id="GO:0019139">
    <property type="term" value="F:cytokinin dehydrogenase activity"/>
    <property type="evidence" value="ECO:0007669"/>
    <property type="project" value="InterPro"/>
</dbReference>
<dbReference type="EMBL" id="JACGWJ010000029">
    <property type="protein sequence ID" value="KAL0304584.1"/>
    <property type="molecule type" value="Genomic_DNA"/>
</dbReference>
<evidence type="ECO:0000313" key="7">
    <source>
        <dbReference type="EMBL" id="KAL0304584.1"/>
    </source>
</evidence>
<gene>
    <name evidence="7" type="ORF">Sradi_6326500</name>
</gene>
<evidence type="ECO:0000256" key="1">
    <source>
        <dbReference type="ARBA" id="ARBA00001974"/>
    </source>
</evidence>
<keyword evidence="4" id="KW-0274">FAD</keyword>
<comment type="caution">
    <text evidence="7">The sequence shown here is derived from an EMBL/GenBank/DDBJ whole genome shotgun (WGS) entry which is preliminary data.</text>
</comment>
<reference evidence="7" key="2">
    <citation type="journal article" date="2024" name="Plant">
        <title>Genomic evolution and insights into agronomic trait innovations of Sesamum species.</title>
        <authorList>
            <person name="Miao H."/>
            <person name="Wang L."/>
            <person name="Qu L."/>
            <person name="Liu H."/>
            <person name="Sun Y."/>
            <person name="Le M."/>
            <person name="Wang Q."/>
            <person name="Wei S."/>
            <person name="Zheng Y."/>
            <person name="Lin W."/>
            <person name="Duan Y."/>
            <person name="Cao H."/>
            <person name="Xiong S."/>
            <person name="Wang X."/>
            <person name="Wei L."/>
            <person name="Li C."/>
            <person name="Ma Q."/>
            <person name="Ju M."/>
            <person name="Zhao R."/>
            <person name="Li G."/>
            <person name="Mu C."/>
            <person name="Tian Q."/>
            <person name="Mei H."/>
            <person name="Zhang T."/>
            <person name="Gao T."/>
            <person name="Zhang H."/>
        </authorList>
    </citation>
    <scope>NUCLEOTIDE SEQUENCE</scope>
    <source>
        <strain evidence="7">G02</strain>
    </source>
</reference>
<evidence type="ECO:0000256" key="2">
    <source>
        <dbReference type="ARBA" id="ARBA00005466"/>
    </source>
</evidence>
<dbReference type="PANTHER" id="PTHR13878:SF112">
    <property type="entry name" value="CYTOKININ DEHYDROGENASE 7"/>
    <property type="match status" value="1"/>
</dbReference>
<dbReference type="InterPro" id="IPR016164">
    <property type="entry name" value="FAD-linked_Oxase-like_C"/>
</dbReference>
<sequence length="470" mass="53161">MEGVRSEVDVGYIDFLVRVKRAEEGAKSSGIWDAPHPWLNLFVSRKNIADFDRLVFKNILKHGIGGPILIYPLLPSKWDSRKSVALPEGDVIYLVALLRFSFPYPKGLSVEEMMAQNQHIVQTCATNAFDFKLYLPTTTPWRLGSYTLEINGQDSRKERPVLIQWQSSLRDTKFSLEIGTPLHPQFRLTAHLFNKIALYTIASMIGTPLQIDDSTFNQSKMSKARICVEIDLNQPLMEELDLLIHGATITQKVVYEQVPQYCTMLPDEGKNMAASQAQQVLDKMPEKNPIDSRKVLDRIPVTNEKGECSTAPLLNTNVTEHVRIEENVVQAIVESDASQPLDIENHDNDVIVEVNAENDALIVDVIPENATIDEHAENEACFVVNENVEVLAQKEPHNDGVVSSGTVILRPDKFICDLMKRTVWIKVERALKLLKTFKQFGVVIRIEENVEEVIKIRLLFGLGSYIRNVF</sequence>
<organism evidence="7">
    <name type="scientific">Sesamum radiatum</name>
    <name type="common">Black benniseed</name>
    <dbReference type="NCBI Taxonomy" id="300843"/>
    <lineage>
        <taxon>Eukaryota</taxon>
        <taxon>Viridiplantae</taxon>
        <taxon>Streptophyta</taxon>
        <taxon>Embryophyta</taxon>
        <taxon>Tracheophyta</taxon>
        <taxon>Spermatophyta</taxon>
        <taxon>Magnoliopsida</taxon>
        <taxon>eudicotyledons</taxon>
        <taxon>Gunneridae</taxon>
        <taxon>Pentapetalae</taxon>
        <taxon>asterids</taxon>
        <taxon>lamiids</taxon>
        <taxon>Lamiales</taxon>
        <taxon>Pedaliaceae</taxon>
        <taxon>Sesamum</taxon>
    </lineage>
</organism>
<name>A0AAW2KDT3_SESRA</name>
<evidence type="ECO:0000256" key="3">
    <source>
        <dbReference type="ARBA" id="ARBA00022630"/>
    </source>
</evidence>
<accession>A0AAW2KDT3</accession>
<reference evidence="7" key="1">
    <citation type="submission" date="2020-06" db="EMBL/GenBank/DDBJ databases">
        <authorList>
            <person name="Li T."/>
            <person name="Hu X."/>
            <person name="Zhang T."/>
            <person name="Song X."/>
            <person name="Zhang H."/>
            <person name="Dai N."/>
            <person name="Sheng W."/>
            <person name="Hou X."/>
            <person name="Wei L."/>
        </authorList>
    </citation>
    <scope>NUCLEOTIDE SEQUENCE</scope>
    <source>
        <strain evidence="7">G02</strain>
        <tissue evidence="7">Leaf</tissue>
    </source>
</reference>
<evidence type="ECO:0000256" key="5">
    <source>
        <dbReference type="ARBA" id="ARBA00023002"/>
    </source>
</evidence>
<dbReference type="PANTHER" id="PTHR13878">
    <property type="entry name" value="GULONOLACTONE OXIDASE"/>
    <property type="match status" value="1"/>
</dbReference>
<evidence type="ECO:0000259" key="6">
    <source>
        <dbReference type="Pfam" id="PF09265"/>
    </source>
</evidence>
<comment type="similarity">
    <text evidence="2">Belongs to the oxygen-dependent FAD-linked oxidoreductase family.</text>
</comment>
<dbReference type="Pfam" id="PF09265">
    <property type="entry name" value="Cytokin-bind"/>
    <property type="match status" value="1"/>
</dbReference>
<dbReference type="InterPro" id="IPR015345">
    <property type="entry name" value="Cytokinin_DH_FAD/cytokin-bd"/>
</dbReference>
<keyword evidence="3" id="KW-0285">Flavoprotein</keyword>
<dbReference type="AlphaFoldDB" id="A0AAW2KDT3"/>